<name>A0A9Q5DDW9_9BACT</name>
<evidence type="ECO:0000256" key="1">
    <source>
        <dbReference type="SAM" id="Phobius"/>
    </source>
</evidence>
<feature type="transmembrane region" description="Helical" evidence="1">
    <location>
        <begin position="73"/>
        <end position="97"/>
    </location>
</feature>
<proteinExistence type="predicted"/>
<dbReference type="EMBL" id="RIAR02000001">
    <property type="protein sequence ID" value="NSL89535.1"/>
    <property type="molecule type" value="Genomic_DNA"/>
</dbReference>
<feature type="transmembrane region" description="Helical" evidence="1">
    <location>
        <begin position="133"/>
        <end position="152"/>
    </location>
</feature>
<reference evidence="2" key="1">
    <citation type="submission" date="2020-05" db="EMBL/GenBank/DDBJ databases">
        <title>Chitinophaga laudate sp. nov., isolated from a tropical peat swamp.</title>
        <authorList>
            <person name="Goh C.B.S."/>
            <person name="Lee M.S."/>
            <person name="Parimannan S."/>
            <person name="Pasbakhsh P."/>
            <person name="Yule C.M."/>
            <person name="Rajandas H."/>
            <person name="Loke S."/>
            <person name="Croft L."/>
            <person name="Tan J.B.L."/>
        </authorList>
    </citation>
    <scope>NUCLEOTIDE SEQUENCE</scope>
    <source>
        <strain evidence="2">Mgbs1</strain>
    </source>
</reference>
<sequence length="233" mass="26621">MTHEQAVSFGDEHMQPRTVEFSPVMRALAQVISYITHPLFIPTLLTFLVLQSIPEYMVAFRPVSKRFPYDILYFRVIIISLFFPLLSVLLAKSLGFISSIYMKTQRDRIIPYVAIIIYYFWAFYTFLQEGRAPRFYSAFFLGSFIAIVISFVTNNFWKTSMHSVGWGGVIGFLLSLMWGMHMNVSVPLVITFLVAGLVATARLVLQAHTPAEIYLGFFIGIISQLAACWMLVI</sequence>
<gene>
    <name evidence="2" type="ORF">ECE50_022025</name>
</gene>
<feature type="transmembrane region" description="Helical" evidence="1">
    <location>
        <begin position="109"/>
        <end position="127"/>
    </location>
</feature>
<feature type="transmembrane region" description="Helical" evidence="1">
    <location>
        <begin position="164"/>
        <end position="180"/>
    </location>
</feature>
<dbReference type="AlphaFoldDB" id="A0A9Q5DDW9"/>
<dbReference type="Proteomes" id="UP000281028">
    <property type="component" value="Unassembled WGS sequence"/>
</dbReference>
<keyword evidence="1" id="KW-1133">Transmembrane helix</keyword>
<evidence type="ECO:0000313" key="2">
    <source>
        <dbReference type="EMBL" id="NSL89535.1"/>
    </source>
</evidence>
<keyword evidence="1" id="KW-0812">Transmembrane</keyword>
<comment type="caution">
    <text evidence="2">The sequence shown here is derived from an EMBL/GenBank/DDBJ whole genome shotgun (WGS) entry which is preliminary data.</text>
</comment>
<organism evidence="2 3">
    <name type="scientific">Chitinophaga solisilvae</name>
    <dbReference type="NCBI Taxonomy" id="1233460"/>
    <lineage>
        <taxon>Bacteria</taxon>
        <taxon>Pseudomonadati</taxon>
        <taxon>Bacteroidota</taxon>
        <taxon>Chitinophagia</taxon>
        <taxon>Chitinophagales</taxon>
        <taxon>Chitinophagaceae</taxon>
        <taxon>Chitinophaga</taxon>
    </lineage>
</organism>
<protein>
    <recommendedName>
        <fullName evidence="4">Phosphatidic acid phosphatase type 2/haloperoxidase domain-containing protein</fullName>
    </recommendedName>
</protein>
<evidence type="ECO:0008006" key="4">
    <source>
        <dbReference type="Google" id="ProtNLM"/>
    </source>
</evidence>
<keyword evidence="3" id="KW-1185">Reference proteome</keyword>
<dbReference type="RefSeq" id="WP_127043951.1">
    <property type="nucleotide sequence ID" value="NZ_JAABOK010000007.1"/>
</dbReference>
<feature type="transmembrane region" description="Helical" evidence="1">
    <location>
        <begin position="31"/>
        <end position="53"/>
    </location>
</feature>
<feature type="transmembrane region" description="Helical" evidence="1">
    <location>
        <begin position="186"/>
        <end position="205"/>
    </location>
</feature>
<feature type="transmembrane region" description="Helical" evidence="1">
    <location>
        <begin position="212"/>
        <end position="232"/>
    </location>
</feature>
<accession>A0A9Q5DDW9</accession>
<dbReference type="OrthoDB" id="9786064at2"/>
<evidence type="ECO:0000313" key="3">
    <source>
        <dbReference type="Proteomes" id="UP000281028"/>
    </source>
</evidence>
<keyword evidence="1" id="KW-0472">Membrane</keyword>